<organism evidence="7">
    <name type="scientific">Phaeocystis antarctica</name>
    <dbReference type="NCBI Taxonomy" id="33657"/>
    <lineage>
        <taxon>Eukaryota</taxon>
        <taxon>Haptista</taxon>
        <taxon>Haptophyta</taxon>
        <taxon>Prymnesiophyceae</taxon>
        <taxon>Phaeocystales</taxon>
        <taxon>Phaeocystaceae</taxon>
        <taxon>Phaeocystis</taxon>
    </lineage>
</organism>
<feature type="transmembrane region" description="Helical" evidence="5">
    <location>
        <begin position="215"/>
        <end position="234"/>
    </location>
</feature>
<feature type="transmembrane region" description="Helical" evidence="5">
    <location>
        <begin position="125"/>
        <end position="144"/>
    </location>
</feature>
<comment type="similarity">
    <text evidence="5">Belongs to the BI1 family.</text>
</comment>
<name>A0A7S0EM88_9EUKA</name>
<dbReference type="InterPro" id="IPR006214">
    <property type="entry name" value="Bax_inhibitor_1-related"/>
</dbReference>
<feature type="transmembrane region" description="Helical" evidence="5">
    <location>
        <begin position="99"/>
        <end position="119"/>
    </location>
</feature>
<evidence type="ECO:0000256" key="1">
    <source>
        <dbReference type="ARBA" id="ARBA00004141"/>
    </source>
</evidence>
<gene>
    <name evidence="7" type="ORF">PANT1444_LOCUS9256</name>
</gene>
<keyword evidence="2 5" id="KW-0812">Transmembrane</keyword>
<evidence type="ECO:0000256" key="6">
    <source>
        <dbReference type="SAM" id="MobiDB-lite"/>
    </source>
</evidence>
<proteinExistence type="inferred from homology"/>
<feature type="transmembrane region" description="Helical" evidence="5">
    <location>
        <begin position="240"/>
        <end position="262"/>
    </location>
</feature>
<evidence type="ECO:0000313" key="7">
    <source>
        <dbReference type="EMBL" id="CAD8486218.1"/>
    </source>
</evidence>
<protein>
    <submittedName>
        <fullName evidence="7">Uncharacterized protein</fullName>
    </submittedName>
</protein>
<keyword evidence="4 5" id="KW-0472">Membrane</keyword>
<feature type="compositionally biased region" description="Low complexity" evidence="6">
    <location>
        <begin position="58"/>
        <end position="72"/>
    </location>
</feature>
<reference evidence="7" key="1">
    <citation type="submission" date="2021-01" db="EMBL/GenBank/DDBJ databases">
        <authorList>
            <person name="Corre E."/>
            <person name="Pelletier E."/>
            <person name="Niang G."/>
            <person name="Scheremetjew M."/>
            <person name="Finn R."/>
            <person name="Kale V."/>
            <person name="Holt S."/>
            <person name="Cochrane G."/>
            <person name="Meng A."/>
            <person name="Brown T."/>
            <person name="Cohen L."/>
        </authorList>
    </citation>
    <scope>NUCLEOTIDE SEQUENCE</scope>
    <source>
        <strain evidence="7">CCMP1374</strain>
    </source>
</reference>
<comment type="subcellular location">
    <subcellularLocation>
        <location evidence="1">Membrane</location>
        <topology evidence="1">Multi-pass membrane protein</topology>
    </subcellularLocation>
</comment>
<evidence type="ECO:0000256" key="5">
    <source>
        <dbReference type="RuleBase" id="RU004379"/>
    </source>
</evidence>
<feature type="region of interest" description="Disordered" evidence="6">
    <location>
        <begin position="48"/>
        <end position="82"/>
    </location>
</feature>
<dbReference type="GO" id="GO:0005743">
    <property type="term" value="C:mitochondrial inner membrane"/>
    <property type="evidence" value="ECO:0007669"/>
    <property type="project" value="TreeGrafter"/>
</dbReference>
<evidence type="ECO:0000256" key="2">
    <source>
        <dbReference type="ARBA" id="ARBA00022692"/>
    </source>
</evidence>
<accession>A0A7S0EM88</accession>
<dbReference type="PANTHER" id="PTHR23291:SF112">
    <property type="entry name" value="GROWTH HORMONE-INDUCIBLE TRANSMEMBRANE PROTEIN"/>
    <property type="match status" value="1"/>
</dbReference>
<dbReference type="AlphaFoldDB" id="A0A7S0EM88"/>
<keyword evidence="3 5" id="KW-1133">Transmembrane helix</keyword>
<feature type="transmembrane region" description="Helical" evidence="5">
    <location>
        <begin position="156"/>
        <end position="177"/>
    </location>
</feature>
<sequence length="305" mass="33134">MLAQRMLRGGLRTTLRCTGIDTTCAGSRRFSSRFTKTKKRVEVLEKEADRGQQSIFDAPQQQAPAASSSFPSYTPEREERTGTQWDALSSGTVDHMRKVYGTLATGIGIAAGASLFTMATPLVGIHPLIPGIASMVPLMGLYYTSKHTHSMMFRTGLYAAFTGLSGVAMAPLLKFALAVSPAVVPQALLITTAMFGTMTALSLMAKPGATLRWGVPLAGGMLVLMGAGMASMFVPMTSAWYPLLHNVYLYGGLGLFTLYIAYDTQKMIDEYEMGEDDHLKHAVDLFLDFKMVFSRVLILLMGRSD</sequence>
<feature type="transmembrane region" description="Helical" evidence="5">
    <location>
        <begin position="183"/>
        <end position="203"/>
    </location>
</feature>
<dbReference type="EMBL" id="HBEP01016278">
    <property type="protein sequence ID" value="CAD8486218.1"/>
    <property type="molecule type" value="Transcribed_RNA"/>
</dbReference>
<dbReference type="Pfam" id="PF01027">
    <property type="entry name" value="Bax1-I"/>
    <property type="match status" value="1"/>
</dbReference>
<evidence type="ECO:0000256" key="3">
    <source>
        <dbReference type="ARBA" id="ARBA00022989"/>
    </source>
</evidence>
<dbReference type="PANTHER" id="PTHR23291">
    <property type="entry name" value="BAX INHIBITOR-RELATED"/>
    <property type="match status" value="1"/>
</dbReference>
<evidence type="ECO:0000256" key="4">
    <source>
        <dbReference type="ARBA" id="ARBA00023136"/>
    </source>
</evidence>